<accession>A0ABD7VB79</accession>
<organism evidence="2 3">
    <name type="scientific">Pseudomonas fluorescens</name>
    <dbReference type="NCBI Taxonomy" id="294"/>
    <lineage>
        <taxon>Bacteria</taxon>
        <taxon>Pseudomonadati</taxon>
        <taxon>Pseudomonadota</taxon>
        <taxon>Gammaproteobacteria</taxon>
        <taxon>Pseudomonadales</taxon>
        <taxon>Pseudomonadaceae</taxon>
        <taxon>Pseudomonas</taxon>
    </lineage>
</organism>
<dbReference type="EMBL" id="CABVIJ010000002">
    <property type="protein sequence ID" value="VVO57299.1"/>
    <property type="molecule type" value="Genomic_DNA"/>
</dbReference>
<sequence>MEVTRFSSCVCMLASIIGLTAQTATADDLQTIKQMHPPVVASVGEQKITVLFLKNTLKGQTTGGYVPGGEVFYTTMSATKPELSFVAPLVGDEVASVFFFERKFPEQAGKSLYVLMRQTESNGGFEGYTYWTLELPLIKQGEQLSLRFFRGDPPDPELQDCRDGRDLENGVDVVCAYKDAASIKKRLADLDAKIIADSKLQKDLRQKSPKTNGDLTSVACPSPDFSAFLAVFSERADVQKSFVQQPLKMVTTVAGDPEPEMEKRSLSGEELKFPIILDQAKREVQGLTLTVKEEQGGHAVAILQKPDTDYVFEYRFVRGQCWRLEEVMDYSL</sequence>
<gene>
    <name evidence="2" type="ORF">PS732_00630</name>
</gene>
<evidence type="ECO:0008006" key="4">
    <source>
        <dbReference type="Google" id="ProtNLM"/>
    </source>
</evidence>
<evidence type="ECO:0000313" key="2">
    <source>
        <dbReference type="EMBL" id="VVO57299.1"/>
    </source>
</evidence>
<feature type="chain" id="PRO_5044854807" description="DUF4424 domain-containing protein" evidence="1">
    <location>
        <begin position="27"/>
        <end position="332"/>
    </location>
</feature>
<comment type="caution">
    <text evidence="2">The sequence shown here is derived from an EMBL/GenBank/DDBJ whole genome shotgun (WGS) entry which is preliminary data.</text>
</comment>
<evidence type="ECO:0000256" key="1">
    <source>
        <dbReference type="SAM" id="SignalP"/>
    </source>
</evidence>
<proteinExistence type="predicted"/>
<protein>
    <recommendedName>
        <fullName evidence="4">DUF4424 domain-containing protein</fullName>
    </recommendedName>
</protein>
<evidence type="ECO:0000313" key="3">
    <source>
        <dbReference type="Proteomes" id="UP000325779"/>
    </source>
</evidence>
<keyword evidence="1" id="KW-0732">Signal</keyword>
<dbReference type="AlphaFoldDB" id="A0ABD7VB79"/>
<reference evidence="2 3" key="1">
    <citation type="submission" date="2019-09" db="EMBL/GenBank/DDBJ databases">
        <authorList>
            <person name="Chandra G."/>
            <person name="Truman W A."/>
        </authorList>
    </citation>
    <scope>NUCLEOTIDE SEQUENCE [LARGE SCALE GENOMIC DNA]</scope>
    <source>
        <strain evidence="2">PS732</strain>
    </source>
</reference>
<dbReference type="Proteomes" id="UP000325779">
    <property type="component" value="Unassembled WGS sequence"/>
</dbReference>
<name>A0ABD7VB79_PSEFL</name>
<feature type="signal peptide" evidence="1">
    <location>
        <begin position="1"/>
        <end position="26"/>
    </location>
</feature>